<evidence type="ECO:0000259" key="7">
    <source>
        <dbReference type="Pfam" id="PF00892"/>
    </source>
</evidence>
<feature type="transmembrane region" description="Helical" evidence="6">
    <location>
        <begin position="187"/>
        <end position="207"/>
    </location>
</feature>
<feature type="transmembrane region" description="Helical" evidence="6">
    <location>
        <begin position="12"/>
        <end position="35"/>
    </location>
</feature>
<dbReference type="InterPro" id="IPR050638">
    <property type="entry name" value="AA-Vitamin_Transporters"/>
</dbReference>
<comment type="subcellular location">
    <subcellularLocation>
        <location evidence="1">Membrane</location>
        <topology evidence="1">Multi-pass membrane protein</topology>
    </subcellularLocation>
</comment>
<sequence length="307" mass="32999">MKTTQDKPSLWMLGIAFAALYIIWGSTYLGIKVAIETIPPFFMSAARFTVAGAILYLIARVTGAARPSGAQWKNAFTVGAFLIAGGNGTVCYAELHIDSSMAALIIASSPLFMTFMGWLGGVQKKPTLNTWAIVSGGLAGVATLVFSGASVEMQGALWGYVLMFAAIIFWTYGSIFSKRNPQTINPWLQSGMQMFCGGIVSLVAGLFLKETGQLDLAAISIESWLAFAYLVVVGSLLGFTSYVFLLRHCSPSTVSSHAYVNPVVALFLGWVLLGETLTWGGWVGSGMILLSVFFLLQENRKSRPVKA</sequence>
<dbReference type="PANTHER" id="PTHR32322:SF2">
    <property type="entry name" value="EAMA DOMAIN-CONTAINING PROTEIN"/>
    <property type="match status" value="1"/>
</dbReference>
<evidence type="ECO:0000256" key="1">
    <source>
        <dbReference type="ARBA" id="ARBA00004141"/>
    </source>
</evidence>
<gene>
    <name evidence="8" type="ORF">H5P27_11315</name>
</gene>
<evidence type="ECO:0000313" key="9">
    <source>
        <dbReference type="Proteomes" id="UP000526501"/>
    </source>
</evidence>
<protein>
    <submittedName>
        <fullName evidence="8">EamA family transporter</fullName>
    </submittedName>
</protein>
<keyword evidence="3 6" id="KW-0812">Transmembrane</keyword>
<dbReference type="RefSeq" id="WP_185660499.1">
    <property type="nucleotide sequence ID" value="NZ_CAWPOO010000012.1"/>
</dbReference>
<feature type="transmembrane region" description="Helical" evidence="6">
    <location>
        <begin position="157"/>
        <end position="175"/>
    </location>
</feature>
<name>A0A7X1B6M7_9BACT</name>
<dbReference type="InterPro" id="IPR037185">
    <property type="entry name" value="EmrE-like"/>
</dbReference>
<evidence type="ECO:0000256" key="4">
    <source>
        <dbReference type="ARBA" id="ARBA00022989"/>
    </source>
</evidence>
<dbReference type="AlphaFoldDB" id="A0A7X1B6M7"/>
<dbReference type="EMBL" id="JACHVC010000012">
    <property type="protein sequence ID" value="MBC2606631.1"/>
    <property type="molecule type" value="Genomic_DNA"/>
</dbReference>
<keyword evidence="5 6" id="KW-0472">Membrane</keyword>
<evidence type="ECO:0000256" key="6">
    <source>
        <dbReference type="SAM" id="Phobius"/>
    </source>
</evidence>
<keyword evidence="4 6" id="KW-1133">Transmembrane helix</keyword>
<evidence type="ECO:0000256" key="3">
    <source>
        <dbReference type="ARBA" id="ARBA00022692"/>
    </source>
</evidence>
<feature type="transmembrane region" description="Helical" evidence="6">
    <location>
        <begin position="258"/>
        <end position="273"/>
    </location>
</feature>
<comment type="similarity">
    <text evidence="2">Belongs to the EamA transporter family.</text>
</comment>
<evidence type="ECO:0000256" key="2">
    <source>
        <dbReference type="ARBA" id="ARBA00007362"/>
    </source>
</evidence>
<keyword evidence="9" id="KW-1185">Reference proteome</keyword>
<organism evidence="8 9">
    <name type="scientific">Pelagicoccus albus</name>
    <dbReference type="NCBI Taxonomy" id="415222"/>
    <lineage>
        <taxon>Bacteria</taxon>
        <taxon>Pseudomonadati</taxon>
        <taxon>Verrucomicrobiota</taxon>
        <taxon>Opitutia</taxon>
        <taxon>Puniceicoccales</taxon>
        <taxon>Pelagicoccaceae</taxon>
        <taxon>Pelagicoccus</taxon>
    </lineage>
</organism>
<dbReference type="GO" id="GO:0016020">
    <property type="term" value="C:membrane"/>
    <property type="evidence" value="ECO:0007669"/>
    <property type="project" value="UniProtKB-SubCell"/>
</dbReference>
<feature type="transmembrane region" description="Helical" evidence="6">
    <location>
        <begin position="101"/>
        <end position="119"/>
    </location>
</feature>
<dbReference type="PANTHER" id="PTHR32322">
    <property type="entry name" value="INNER MEMBRANE TRANSPORTER"/>
    <property type="match status" value="1"/>
</dbReference>
<dbReference type="SUPFAM" id="SSF103481">
    <property type="entry name" value="Multidrug resistance efflux transporter EmrE"/>
    <property type="match status" value="2"/>
</dbReference>
<feature type="transmembrane region" description="Helical" evidence="6">
    <location>
        <begin position="279"/>
        <end position="296"/>
    </location>
</feature>
<feature type="domain" description="EamA" evidence="7">
    <location>
        <begin position="157"/>
        <end position="296"/>
    </location>
</feature>
<dbReference type="Proteomes" id="UP000526501">
    <property type="component" value="Unassembled WGS sequence"/>
</dbReference>
<feature type="transmembrane region" description="Helical" evidence="6">
    <location>
        <begin position="41"/>
        <end position="63"/>
    </location>
</feature>
<feature type="transmembrane region" description="Helical" evidence="6">
    <location>
        <begin position="131"/>
        <end position="151"/>
    </location>
</feature>
<evidence type="ECO:0000313" key="8">
    <source>
        <dbReference type="EMBL" id="MBC2606631.1"/>
    </source>
</evidence>
<feature type="domain" description="EamA" evidence="7">
    <location>
        <begin position="15"/>
        <end position="145"/>
    </location>
</feature>
<accession>A0A7X1B6M7</accession>
<proteinExistence type="inferred from homology"/>
<evidence type="ECO:0000256" key="5">
    <source>
        <dbReference type="ARBA" id="ARBA00023136"/>
    </source>
</evidence>
<dbReference type="Pfam" id="PF00892">
    <property type="entry name" value="EamA"/>
    <property type="match status" value="2"/>
</dbReference>
<reference evidence="8 9" key="1">
    <citation type="submission" date="2020-07" db="EMBL/GenBank/DDBJ databases">
        <authorList>
            <person name="Feng X."/>
        </authorList>
    </citation>
    <scope>NUCLEOTIDE SEQUENCE [LARGE SCALE GENOMIC DNA]</scope>
    <source>
        <strain evidence="8 9">JCM23202</strain>
    </source>
</reference>
<feature type="transmembrane region" description="Helical" evidence="6">
    <location>
        <begin position="75"/>
        <end position="95"/>
    </location>
</feature>
<dbReference type="InterPro" id="IPR000620">
    <property type="entry name" value="EamA_dom"/>
</dbReference>
<comment type="caution">
    <text evidence="8">The sequence shown here is derived from an EMBL/GenBank/DDBJ whole genome shotgun (WGS) entry which is preliminary data.</text>
</comment>
<feature type="transmembrane region" description="Helical" evidence="6">
    <location>
        <begin position="227"/>
        <end position="246"/>
    </location>
</feature>